<proteinExistence type="predicted"/>
<feature type="signal peptide" evidence="1">
    <location>
        <begin position="1"/>
        <end position="22"/>
    </location>
</feature>
<reference evidence="2 3" key="1">
    <citation type="submission" date="2020-04" db="EMBL/GenBank/DDBJ databases">
        <title>Perkinsus olseni comparative genomics.</title>
        <authorList>
            <person name="Bogema D.R."/>
        </authorList>
    </citation>
    <scope>NUCLEOTIDE SEQUENCE [LARGE SCALE GENOMIC DNA]</scope>
    <source>
        <strain evidence="2 3">ATCC PRA-207</strain>
    </source>
</reference>
<gene>
    <name evidence="2" type="ORF">FOZ63_001437</name>
</gene>
<feature type="chain" id="PRO_5029863960" evidence="1">
    <location>
        <begin position="23"/>
        <end position="109"/>
    </location>
</feature>
<organism evidence="2 3">
    <name type="scientific">Perkinsus olseni</name>
    <name type="common">Perkinsus atlanticus</name>
    <dbReference type="NCBI Taxonomy" id="32597"/>
    <lineage>
        <taxon>Eukaryota</taxon>
        <taxon>Sar</taxon>
        <taxon>Alveolata</taxon>
        <taxon>Perkinsozoa</taxon>
        <taxon>Perkinsea</taxon>
        <taxon>Perkinsida</taxon>
        <taxon>Perkinsidae</taxon>
        <taxon>Perkinsus</taxon>
    </lineage>
</organism>
<accession>A0A7J6T8V5</accession>
<keyword evidence="1" id="KW-0732">Signal</keyword>
<sequence>MFYKLTLLDSSLVTSLCAVGRSAVVVAKGSRVEYWKTPTRSADEGDDAANAGAGTLASLDETKLVRASIRDLSSEVRHLSCSGDDLILALCVCGTVVGLRIVTESSCVL</sequence>
<evidence type="ECO:0000313" key="2">
    <source>
        <dbReference type="EMBL" id="KAF4741704.1"/>
    </source>
</evidence>
<comment type="caution">
    <text evidence="2">The sequence shown here is derived from an EMBL/GenBank/DDBJ whole genome shotgun (WGS) entry which is preliminary data.</text>
</comment>
<protein>
    <submittedName>
        <fullName evidence="2">Uncharacterized protein</fullName>
    </submittedName>
</protein>
<evidence type="ECO:0000313" key="3">
    <source>
        <dbReference type="Proteomes" id="UP000553632"/>
    </source>
</evidence>
<keyword evidence="3" id="KW-1185">Reference proteome</keyword>
<dbReference type="AlphaFoldDB" id="A0A7J6T8V5"/>
<dbReference type="Proteomes" id="UP000553632">
    <property type="component" value="Unassembled WGS sequence"/>
</dbReference>
<feature type="non-terminal residue" evidence="2">
    <location>
        <position position="109"/>
    </location>
</feature>
<evidence type="ECO:0000256" key="1">
    <source>
        <dbReference type="SAM" id="SignalP"/>
    </source>
</evidence>
<dbReference type="EMBL" id="JABANO010012496">
    <property type="protein sequence ID" value="KAF4741704.1"/>
    <property type="molecule type" value="Genomic_DNA"/>
</dbReference>
<name>A0A7J6T8V5_PEROL</name>